<protein>
    <recommendedName>
        <fullName evidence="4">DUF304 domain-containing protein</fullName>
    </recommendedName>
</protein>
<keyword evidence="1" id="KW-0472">Membrane</keyword>
<sequence length="211" mass="24789">MNGYDPFKKSTLLPSYRELIETSELTQSKKFHISSQEDQIIIYYYNLIKIIVFGCFIIFLVGVWIINLVFFHPSWFGLVIMSFSIGIGIIIDYFVFLSRAFFLQPLIIDCDKEKIITGIQTIQFQEIQRMVLIQTASEFMSGGKQFFNLFLQGTNPEQKVQLYPAFFPSRQIFINFGKFMDQIFVLHGLSKKMDYKNVEFTNNFEHFPLID</sequence>
<dbReference type="EMBL" id="CP104013">
    <property type="protein sequence ID" value="UYP45939.1"/>
    <property type="molecule type" value="Genomic_DNA"/>
</dbReference>
<evidence type="ECO:0000313" key="3">
    <source>
        <dbReference type="Proteomes" id="UP001208689"/>
    </source>
</evidence>
<feature type="transmembrane region" description="Helical" evidence="1">
    <location>
        <begin position="50"/>
        <end position="70"/>
    </location>
</feature>
<evidence type="ECO:0008006" key="4">
    <source>
        <dbReference type="Google" id="ProtNLM"/>
    </source>
</evidence>
<evidence type="ECO:0000313" key="2">
    <source>
        <dbReference type="EMBL" id="UYP45939.1"/>
    </source>
</evidence>
<organism evidence="2 3">
    <name type="scientific">Candidatus Lokiarchaeum ossiferum</name>
    <dbReference type="NCBI Taxonomy" id="2951803"/>
    <lineage>
        <taxon>Archaea</taxon>
        <taxon>Promethearchaeati</taxon>
        <taxon>Promethearchaeota</taxon>
        <taxon>Promethearchaeia</taxon>
        <taxon>Promethearchaeales</taxon>
        <taxon>Promethearchaeaceae</taxon>
        <taxon>Candidatus Lokiarchaeum</taxon>
    </lineage>
</organism>
<keyword evidence="1" id="KW-0812">Transmembrane</keyword>
<reference evidence="2" key="1">
    <citation type="submission" date="2022-09" db="EMBL/GenBank/DDBJ databases">
        <title>Actin cytoskeleton and complex cell architecture in an #Asgard archaeon.</title>
        <authorList>
            <person name="Ponce Toledo R.I."/>
            <person name="Schleper C."/>
            <person name="Rodrigues Oliveira T."/>
            <person name="Wollweber F."/>
            <person name="Xu J."/>
            <person name="Rittmann S."/>
            <person name="Klingl A."/>
            <person name="Pilhofer M."/>
        </authorList>
    </citation>
    <scope>NUCLEOTIDE SEQUENCE</scope>
    <source>
        <strain evidence="2">B-35</strain>
    </source>
</reference>
<evidence type="ECO:0000256" key="1">
    <source>
        <dbReference type="SAM" id="Phobius"/>
    </source>
</evidence>
<proteinExistence type="predicted"/>
<name>A0ABY6HR07_9ARCH</name>
<keyword evidence="1" id="KW-1133">Transmembrane helix</keyword>
<accession>A0ABY6HR07</accession>
<feature type="transmembrane region" description="Helical" evidence="1">
    <location>
        <begin position="76"/>
        <end position="96"/>
    </location>
</feature>
<keyword evidence="3" id="KW-1185">Reference proteome</keyword>
<gene>
    <name evidence="2" type="ORF">NEF87_002224</name>
</gene>
<dbReference type="Proteomes" id="UP001208689">
    <property type="component" value="Chromosome"/>
</dbReference>